<reference evidence="2 3" key="1">
    <citation type="submission" date="2016-07" db="EMBL/GenBank/DDBJ databases">
        <title>Pervasive Adenine N6-methylation of Active Genes in Fungi.</title>
        <authorList>
            <consortium name="DOE Joint Genome Institute"/>
            <person name="Mondo S.J."/>
            <person name="Dannebaum R.O."/>
            <person name="Kuo R.C."/>
            <person name="Labutti K."/>
            <person name="Haridas S."/>
            <person name="Kuo A."/>
            <person name="Salamov A."/>
            <person name="Ahrendt S.R."/>
            <person name="Lipzen A."/>
            <person name="Sullivan W."/>
            <person name="Andreopoulos W.B."/>
            <person name="Clum A."/>
            <person name="Lindquist E."/>
            <person name="Daum C."/>
            <person name="Ramamoorthy G.K."/>
            <person name="Gryganskyi A."/>
            <person name="Culley D."/>
            <person name="Magnuson J.K."/>
            <person name="James T.Y."/>
            <person name="O'Malley M.A."/>
            <person name="Stajich J.E."/>
            <person name="Spatafora J.W."/>
            <person name="Visel A."/>
            <person name="Grigoriev I.V."/>
        </authorList>
    </citation>
    <scope>NUCLEOTIDE SEQUENCE [LARGE SCALE GENOMIC DNA]</scope>
    <source>
        <strain evidence="2 3">CBS 115471</strain>
    </source>
</reference>
<dbReference type="OrthoDB" id="2129362at2759"/>
<evidence type="ECO:0008006" key="4">
    <source>
        <dbReference type="Google" id="ProtNLM"/>
    </source>
</evidence>
<evidence type="ECO:0000256" key="1">
    <source>
        <dbReference type="SAM" id="MobiDB-lite"/>
    </source>
</evidence>
<protein>
    <recommendedName>
        <fullName evidence="4">N-acetyltransferase domain-containing protein</fullName>
    </recommendedName>
</protein>
<feature type="compositionally biased region" description="Pro residues" evidence="1">
    <location>
        <begin position="43"/>
        <end position="52"/>
    </location>
</feature>
<comment type="caution">
    <text evidence="2">The sequence shown here is derived from an EMBL/GenBank/DDBJ whole genome shotgun (WGS) entry which is preliminary data.</text>
</comment>
<dbReference type="Proteomes" id="UP000193144">
    <property type="component" value="Unassembled WGS sequence"/>
</dbReference>
<keyword evidence="3" id="KW-1185">Reference proteome</keyword>
<feature type="region of interest" description="Disordered" evidence="1">
    <location>
        <begin position="1"/>
        <end position="129"/>
    </location>
</feature>
<accession>A0A1Y1ZT48</accession>
<gene>
    <name evidence="2" type="ORF">BCR34DRAFT_269459</name>
</gene>
<name>A0A1Y1ZT48_9PLEO</name>
<feature type="compositionally biased region" description="Basic and acidic residues" evidence="1">
    <location>
        <begin position="104"/>
        <end position="114"/>
    </location>
</feature>
<dbReference type="CDD" id="cd04301">
    <property type="entry name" value="NAT_SF"/>
    <property type="match status" value="1"/>
</dbReference>
<organism evidence="2 3">
    <name type="scientific">Clohesyomyces aquaticus</name>
    <dbReference type="NCBI Taxonomy" id="1231657"/>
    <lineage>
        <taxon>Eukaryota</taxon>
        <taxon>Fungi</taxon>
        <taxon>Dikarya</taxon>
        <taxon>Ascomycota</taxon>
        <taxon>Pezizomycotina</taxon>
        <taxon>Dothideomycetes</taxon>
        <taxon>Pleosporomycetidae</taxon>
        <taxon>Pleosporales</taxon>
        <taxon>Lindgomycetaceae</taxon>
        <taxon>Clohesyomyces</taxon>
    </lineage>
</organism>
<dbReference type="InterPro" id="IPR016181">
    <property type="entry name" value="Acyl_CoA_acyltransferase"/>
</dbReference>
<dbReference type="EMBL" id="MCFA01000042">
    <property type="protein sequence ID" value="ORY13433.1"/>
    <property type="molecule type" value="Genomic_DNA"/>
</dbReference>
<dbReference type="AlphaFoldDB" id="A0A1Y1ZT48"/>
<evidence type="ECO:0000313" key="2">
    <source>
        <dbReference type="EMBL" id="ORY13433.1"/>
    </source>
</evidence>
<dbReference type="SUPFAM" id="SSF55729">
    <property type="entry name" value="Acyl-CoA N-acyltransferases (Nat)"/>
    <property type="match status" value="1"/>
</dbReference>
<feature type="compositionally biased region" description="Polar residues" evidence="1">
    <location>
        <begin position="18"/>
        <end position="40"/>
    </location>
</feature>
<dbReference type="Gene3D" id="3.40.630.30">
    <property type="match status" value="1"/>
</dbReference>
<proteinExistence type="predicted"/>
<sequence>MQNRRNAKFSTPCRPHLVQNNSPPEVSSASTKPLTGTTLPNHPRSPPSPPSSPVNEGPKERPDAVWGVWTENAYADEPKHVSFAKPKRAPWSKPQPRGKTIWPKNKDMKAVPHDDESDGGISFHSNSNGDPQYDVKKLVDWDGNWHPAPVDWDSRKSFHNRHFGDQIENWINGIHQRTCYTAMDIKYAVENDGDIVPRSWMPTKIEGDAPQQFWRQLPSRAPKPLDEGDLAEHPWWEYYHENTGACVLTPPTVPEAKLDRTLDANKLPGVESSSDKAVFKRAMAITERNRKLLAKRNRPLNEVTYVTPPVPVVELPDRSLKPAANIYVRPVLPADVRQVTEIYNYYVRDTISAPEYNERKTTHLADRINDITARTLPWIVAVDRGNIPKGRGAQYVHEKVVGFASIDDFLDQGSTYRFTFELEVFVDHNYRSQGISKCLLDQMISIVDTSYNPRGGYDWINRGDYLKNGCGRVIKTINATVPHEPESSELNRVSALLKFFNFKKAGHLRSMGYKFGKEVHLSIFQYVTSEHIDRNANPNIPL</sequence>
<evidence type="ECO:0000313" key="3">
    <source>
        <dbReference type="Proteomes" id="UP000193144"/>
    </source>
</evidence>